<comment type="subcellular location">
    <subcellularLocation>
        <location evidence="1">Secreted</location>
    </subcellularLocation>
</comment>
<dbReference type="GO" id="GO:0004252">
    <property type="term" value="F:serine-type endopeptidase activity"/>
    <property type="evidence" value="ECO:0007669"/>
    <property type="project" value="InterPro"/>
</dbReference>
<keyword evidence="4" id="KW-0106">Calcium</keyword>
<keyword evidence="6" id="KW-0325">Glycoprotein</keyword>
<dbReference type="InterPro" id="IPR018114">
    <property type="entry name" value="TRYPSIN_HIS"/>
</dbReference>
<dbReference type="Pfam" id="PF00089">
    <property type="entry name" value="Trypsin"/>
    <property type="match status" value="1"/>
</dbReference>
<dbReference type="FunFam" id="2.40.10.10:FF:000013">
    <property type="entry name" value="Coagulation factor X"/>
    <property type="match status" value="1"/>
</dbReference>
<accession>A0A8J2KD30</accession>
<evidence type="ECO:0000313" key="8">
    <source>
        <dbReference type="EMBL" id="CAG7786563.1"/>
    </source>
</evidence>
<dbReference type="AlphaFoldDB" id="A0A8J2KD30"/>
<reference evidence="8" key="1">
    <citation type="submission" date="2021-06" db="EMBL/GenBank/DDBJ databases">
        <authorList>
            <person name="Hodson N. C."/>
            <person name="Mongue J. A."/>
            <person name="Jaron S. K."/>
        </authorList>
    </citation>
    <scope>NUCLEOTIDE SEQUENCE</scope>
</reference>
<keyword evidence="3" id="KW-0378">Hydrolase</keyword>
<proteinExistence type="predicted"/>
<keyword evidence="5" id="KW-1015">Disulfide bond</keyword>
<dbReference type="PROSITE" id="PS50240">
    <property type="entry name" value="TRYPSIN_DOM"/>
    <property type="match status" value="1"/>
</dbReference>
<protein>
    <recommendedName>
        <fullName evidence="7">Peptidase S1 domain-containing protein</fullName>
    </recommendedName>
</protein>
<dbReference type="GO" id="GO:0005576">
    <property type="term" value="C:extracellular region"/>
    <property type="evidence" value="ECO:0007669"/>
    <property type="project" value="UniProtKB-SubCell"/>
</dbReference>
<dbReference type="Proteomes" id="UP000708208">
    <property type="component" value="Unassembled WGS sequence"/>
</dbReference>
<evidence type="ECO:0000259" key="7">
    <source>
        <dbReference type="PROSITE" id="PS50240"/>
    </source>
</evidence>
<dbReference type="PANTHER" id="PTHR24252">
    <property type="entry name" value="ACROSIN-RELATED"/>
    <property type="match status" value="1"/>
</dbReference>
<dbReference type="EMBL" id="CAJVCH010320516">
    <property type="protein sequence ID" value="CAG7786563.1"/>
    <property type="molecule type" value="Genomic_DNA"/>
</dbReference>
<organism evidence="8 9">
    <name type="scientific">Allacma fusca</name>
    <dbReference type="NCBI Taxonomy" id="39272"/>
    <lineage>
        <taxon>Eukaryota</taxon>
        <taxon>Metazoa</taxon>
        <taxon>Ecdysozoa</taxon>
        <taxon>Arthropoda</taxon>
        <taxon>Hexapoda</taxon>
        <taxon>Collembola</taxon>
        <taxon>Symphypleona</taxon>
        <taxon>Sminthuridae</taxon>
        <taxon>Allacma</taxon>
    </lineage>
</organism>
<evidence type="ECO:0000313" key="9">
    <source>
        <dbReference type="Proteomes" id="UP000708208"/>
    </source>
</evidence>
<comment type="caution">
    <text evidence="8">The sequence shown here is derived from an EMBL/GenBank/DDBJ whole genome shotgun (WGS) entry which is preliminary data.</text>
</comment>
<keyword evidence="2" id="KW-0964">Secreted</keyword>
<evidence type="ECO:0000256" key="4">
    <source>
        <dbReference type="ARBA" id="ARBA00022837"/>
    </source>
</evidence>
<dbReference type="InterPro" id="IPR001254">
    <property type="entry name" value="Trypsin_dom"/>
</dbReference>
<name>A0A8J2KD30_9HEXA</name>
<evidence type="ECO:0000256" key="6">
    <source>
        <dbReference type="ARBA" id="ARBA00023180"/>
    </source>
</evidence>
<dbReference type="SMART" id="SM00020">
    <property type="entry name" value="Tryp_SPc"/>
    <property type="match status" value="1"/>
</dbReference>
<dbReference type="CDD" id="cd00190">
    <property type="entry name" value="Tryp_SPc"/>
    <property type="match status" value="1"/>
</dbReference>
<dbReference type="OrthoDB" id="546450at2759"/>
<sequence length="198" mass="22909">YNKFSGVGHQRDSKDEETICCTSNIHMKLKKTTYPVPSDVSEPTETEETQFDYDFPSLYRPPLIPSSCVQSYIVQNKDSITRPHAYPWMAVLVNRQNQPFCGGSLIDNYHILTAAHCLDQIVFPSDIQKVKVYLGAHDLEIGNPNQRRVNISKVIKHRDYNRQTWLNDIAMLRLETPVMFSKYLYPVCLQPKEPQSSW</sequence>
<dbReference type="PROSITE" id="PS00134">
    <property type="entry name" value="TRYPSIN_HIS"/>
    <property type="match status" value="1"/>
</dbReference>
<evidence type="ECO:0000256" key="5">
    <source>
        <dbReference type="ARBA" id="ARBA00023157"/>
    </source>
</evidence>
<feature type="domain" description="Peptidase S1" evidence="7">
    <location>
        <begin position="73"/>
        <end position="198"/>
    </location>
</feature>
<feature type="non-terminal residue" evidence="8">
    <location>
        <position position="1"/>
    </location>
</feature>
<keyword evidence="9" id="KW-1185">Reference proteome</keyword>
<gene>
    <name evidence="8" type="ORF">AFUS01_LOCUS25127</name>
</gene>
<dbReference type="GO" id="GO:0006508">
    <property type="term" value="P:proteolysis"/>
    <property type="evidence" value="ECO:0007669"/>
    <property type="project" value="InterPro"/>
</dbReference>
<evidence type="ECO:0000256" key="1">
    <source>
        <dbReference type="ARBA" id="ARBA00004613"/>
    </source>
</evidence>
<dbReference type="PANTHER" id="PTHR24252:SF7">
    <property type="entry name" value="HYALIN"/>
    <property type="match status" value="1"/>
</dbReference>
<feature type="non-terminal residue" evidence="8">
    <location>
        <position position="198"/>
    </location>
</feature>
<evidence type="ECO:0000256" key="2">
    <source>
        <dbReference type="ARBA" id="ARBA00022525"/>
    </source>
</evidence>
<evidence type="ECO:0000256" key="3">
    <source>
        <dbReference type="ARBA" id="ARBA00022801"/>
    </source>
</evidence>